<reference evidence="2 3" key="1">
    <citation type="submission" date="2015-01" db="EMBL/GenBank/DDBJ databases">
        <title>Evolution of Trichinella species and genotypes.</title>
        <authorList>
            <person name="Korhonen P.K."/>
            <person name="Edoardo P."/>
            <person name="Giuseppe L.R."/>
            <person name="Gasser R.B."/>
        </authorList>
    </citation>
    <scope>NUCLEOTIDE SEQUENCE [LARGE SCALE GENOMIC DNA]</scope>
    <source>
        <strain evidence="2">ISS37</strain>
    </source>
</reference>
<evidence type="ECO:0000256" key="1">
    <source>
        <dbReference type="SAM" id="SignalP"/>
    </source>
</evidence>
<evidence type="ECO:0000313" key="3">
    <source>
        <dbReference type="Proteomes" id="UP000054630"/>
    </source>
</evidence>
<sequence>MRHSSVCITILLFVLLLLPVNYAGWSPEYDVAPLSSEDHENLRRNDILLQFYSNRFTKAVFNEKCGLDNVMLIPVYYWSDNTVELFCYSCDEVGVVNGLVKIWRYLPFTPENMKEVNYADYKKYQNIKNMKQNFDSAYDELYDDSRMYRPRADFYQNDGKLYILRAGLETQGFYNCYDDESKDAISWVYVVIAMVPPIAMPEWVFWNDPDTVFSKLITCQSVVGWDSTWQTYSGTTVRHPMQSATHMDKSPQYIDMVTRLYWHVLTANGSVTKNWQKLHTWSNVFAELNNMFAAKEHIVIPFEPWHYFFRPGPEPPDEMMGNLLTDVDGNFAIDLLWSSWSACPSCNDYVGIRRREAHCYLRKLRPFDPIGIRWPGLEKHFCNKFCFPRFRQERHIFGKIRESAYGKPNSDDDLKGFSNLDDLLSKPEFTNGIRLHSGLLVDAFCASGHGRFDCSCLNQLSIQSFHMAGLFNTLTGKAKSRYEKFGGVVPCFDYIMMEEAGKTPGETDNTCYDLYAKTTSSSCQQNYEKPNIYGFTGGYYIQVEQCTTKCEHFD</sequence>
<comment type="caution">
    <text evidence="2">The sequence shown here is derived from an EMBL/GenBank/DDBJ whole genome shotgun (WGS) entry which is preliminary data.</text>
</comment>
<organism evidence="2 3">
    <name type="scientific">Trichinella nelsoni</name>
    <dbReference type="NCBI Taxonomy" id="6336"/>
    <lineage>
        <taxon>Eukaryota</taxon>
        <taxon>Metazoa</taxon>
        <taxon>Ecdysozoa</taxon>
        <taxon>Nematoda</taxon>
        <taxon>Enoplea</taxon>
        <taxon>Dorylaimia</taxon>
        <taxon>Trichinellida</taxon>
        <taxon>Trichinellidae</taxon>
        <taxon>Trichinella</taxon>
    </lineage>
</organism>
<keyword evidence="1" id="KW-0732">Signal</keyword>
<dbReference type="OrthoDB" id="5856915at2759"/>
<dbReference type="EMBL" id="JYDL01000069">
    <property type="protein sequence ID" value="KRX18667.1"/>
    <property type="molecule type" value="Genomic_DNA"/>
</dbReference>
<accession>A0A0V0RW57</accession>
<dbReference type="Proteomes" id="UP000054630">
    <property type="component" value="Unassembled WGS sequence"/>
</dbReference>
<name>A0A0V0RW57_9BILA</name>
<protein>
    <recommendedName>
        <fullName evidence="4">Tyrosinase copper-binding domain-containing protein</fullName>
    </recommendedName>
</protein>
<dbReference type="AlphaFoldDB" id="A0A0V0RW57"/>
<keyword evidence="3" id="KW-1185">Reference proteome</keyword>
<evidence type="ECO:0008006" key="4">
    <source>
        <dbReference type="Google" id="ProtNLM"/>
    </source>
</evidence>
<feature type="chain" id="PRO_5006868236" description="Tyrosinase copper-binding domain-containing protein" evidence="1">
    <location>
        <begin position="24"/>
        <end position="554"/>
    </location>
</feature>
<gene>
    <name evidence="2" type="primary">F22D3.4</name>
    <name evidence="2" type="ORF">T07_297</name>
</gene>
<evidence type="ECO:0000313" key="2">
    <source>
        <dbReference type="EMBL" id="KRX18667.1"/>
    </source>
</evidence>
<feature type="signal peptide" evidence="1">
    <location>
        <begin position="1"/>
        <end position="23"/>
    </location>
</feature>
<proteinExistence type="predicted"/>